<proteinExistence type="predicted"/>
<dbReference type="STRING" id="1499966.U14_00831"/>
<dbReference type="HOGENOM" id="CLU_1431966_0_0_0"/>
<dbReference type="EMBL" id="DF820455">
    <property type="protein sequence ID" value="GAK49608.1"/>
    <property type="molecule type" value="Genomic_DNA"/>
</dbReference>
<evidence type="ECO:0000313" key="1">
    <source>
        <dbReference type="EMBL" id="GAK49608.1"/>
    </source>
</evidence>
<organism evidence="1">
    <name type="scientific">Candidatus Moduliflexus flocculans</name>
    <dbReference type="NCBI Taxonomy" id="1499966"/>
    <lineage>
        <taxon>Bacteria</taxon>
        <taxon>Candidatus Moduliflexota</taxon>
        <taxon>Candidatus Moduliflexia</taxon>
        <taxon>Candidatus Moduliflexales</taxon>
        <taxon>Candidatus Moduliflexaceae</taxon>
    </lineage>
</organism>
<evidence type="ECO:0000313" key="2">
    <source>
        <dbReference type="Proteomes" id="UP000030700"/>
    </source>
</evidence>
<dbReference type="Proteomes" id="UP000030700">
    <property type="component" value="Unassembled WGS sequence"/>
</dbReference>
<sequence>MRRNGVFAIMRNIRKLIAFRHLLSVGIISVSIWGQSQFCCAEKMAERRDLSLIHYEKGTMLPAWETDFATYEALNVPILTVRVNRLSRQTNLELNNTLSWFSKKVSLSFSPQVVMKPFVAVREVQDMLAFYQTRQQSRQIEIDQNFEAKTAKLMLGQQASIENSTRSRFFALSPYQNRIYGLHLQINFK</sequence>
<name>A0A0S6VQS2_9BACT</name>
<reference evidence="1" key="1">
    <citation type="journal article" date="2015" name="PeerJ">
        <title>First genomic representation of candidate bacterial phylum KSB3 points to enhanced environmental sensing as a trigger of wastewater bulking.</title>
        <authorList>
            <person name="Sekiguchi Y."/>
            <person name="Ohashi A."/>
            <person name="Parks D.H."/>
            <person name="Yamauchi T."/>
            <person name="Tyson G.W."/>
            <person name="Hugenholtz P."/>
        </authorList>
    </citation>
    <scope>NUCLEOTIDE SEQUENCE [LARGE SCALE GENOMIC DNA]</scope>
</reference>
<gene>
    <name evidence="1" type="ORF">U14_00831</name>
</gene>
<accession>A0A0S6VQS2</accession>
<dbReference type="AlphaFoldDB" id="A0A0S6VQS2"/>
<keyword evidence="2" id="KW-1185">Reference proteome</keyword>
<protein>
    <submittedName>
        <fullName evidence="1">Uncharacterized protein</fullName>
    </submittedName>
</protein>